<accession>A0A7X9NI25</accession>
<sequence length="78" mass="9431">MHIREDFLEEADIYVLHAIYNADQFQTPEYLSKIYDLDVCWIGQGIQDYLYVLKRSLPQDHSSYGVYWTEQEVYSFNR</sequence>
<evidence type="ECO:0000313" key="2">
    <source>
        <dbReference type="Proteomes" id="UP000540014"/>
    </source>
</evidence>
<reference evidence="1 2" key="1">
    <citation type="submission" date="2020-04" db="EMBL/GenBank/DDBJ databases">
        <authorList>
            <person name="Hitch T.C.A."/>
            <person name="Wylensek D."/>
            <person name="Clavel T."/>
        </authorList>
    </citation>
    <scope>NUCLEOTIDE SEQUENCE [LARGE SCALE GENOMIC DNA]</scope>
    <source>
        <strain evidence="1 2">BSM-383-APC-22F</strain>
    </source>
</reference>
<name>A0A7X9NI25_9FIRM</name>
<organism evidence="1 2">
    <name type="scientific">Faecalicoccus pleomorphus</name>
    <dbReference type="NCBI Taxonomy" id="1323"/>
    <lineage>
        <taxon>Bacteria</taxon>
        <taxon>Bacillati</taxon>
        <taxon>Bacillota</taxon>
        <taxon>Erysipelotrichia</taxon>
        <taxon>Erysipelotrichales</taxon>
        <taxon>Erysipelotrichaceae</taxon>
        <taxon>Faecalicoccus</taxon>
    </lineage>
</organism>
<gene>
    <name evidence="1" type="ORF">HF861_06870</name>
</gene>
<dbReference type="RefSeq" id="WP_168965491.1">
    <property type="nucleotide sequence ID" value="NZ_JABAFR010000014.1"/>
</dbReference>
<dbReference type="AlphaFoldDB" id="A0A7X9NI25"/>
<protein>
    <submittedName>
        <fullName evidence="1">Uncharacterized protein</fullName>
    </submittedName>
</protein>
<dbReference type="Proteomes" id="UP000540014">
    <property type="component" value="Unassembled WGS sequence"/>
</dbReference>
<dbReference type="EMBL" id="JABAFR010000014">
    <property type="protein sequence ID" value="NME44609.1"/>
    <property type="molecule type" value="Genomic_DNA"/>
</dbReference>
<comment type="caution">
    <text evidence="1">The sequence shown here is derived from an EMBL/GenBank/DDBJ whole genome shotgun (WGS) entry which is preliminary data.</text>
</comment>
<proteinExistence type="predicted"/>
<evidence type="ECO:0000313" key="1">
    <source>
        <dbReference type="EMBL" id="NME44609.1"/>
    </source>
</evidence>